<dbReference type="PANTHER" id="PTHR10682">
    <property type="entry name" value="POLY A POLYMERASE"/>
    <property type="match status" value="1"/>
</dbReference>
<dbReference type="SUPFAM" id="SSF81301">
    <property type="entry name" value="Nucleotidyltransferase"/>
    <property type="match status" value="1"/>
</dbReference>
<name>A0A445A720_ARAHY</name>
<dbReference type="InterPro" id="IPR048840">
    <property type="entry name" value="PolA_pol_NTPase"/>
</dbReference>
<gene>
    <name evidence="2" type="ORF">Ahy_B03g067435</name>
</gene>
<dbReference type="AlphaFoldDB" id="A0A445A720"/>
<keyword evidence="3" id="KW-1185">Reference proteome</keyword>
<organism evidence="2 3">
    <name type="scientific">Arachis hypogaea</name>
    <name type="common">Peanut</name>
    <dbReference type="NCBI Taxonomy" id="3818"/>
    <lineage>
        <taxon>Eukaryota</taxon>
        <taxon>Viridiplantae</taxon>
        <taxon>Streptophyta</taxon>
        <taxon>Embryophyta</taxon>
        <taxon>Tracheophyta</taxon>
        <taxon>Spermatophyta</taxon>
        <taxon>Magnoliopsida</taxon>
        <taxon>eudicotyledons</taxon>
        <taxon>Gunneridae</taxon>
        <taxon>Pentapetalae</taxon>
        <taxon>rosids</taxon>
        <taxon>fabids</taxon>
        <taxon>Fabales</taxon>
        <taxon>Fabaceae</taxon>
        <taxon>Papilionoideae</taxon>
        <taxon>50 kb inversion clade</taxon>
        <taxon>dalbergioids sensu lato</taxon>
        <taxon>Dalbergieae</taxon>
        <taxon>Pterocarpus clade</taxon>
        <taxon>Arachis</taxon>
    </lineage>
</organism>
<protein>
    <recommendedName>
        <fullName evidence="1">Poly(A) polymerase nucleotidyltransferase domain-containing protein</fullName>
    </recommendedName>
</protein>
<evidence type="ECO:0000259" key="1">
    <source>
        <dbReference type="Pfam" id="PF20750"/>
    </source>
</evidence>
<dbReference type="Gene3D" id="1.10.1410.10">
    <property type="match status" value="1"/>
</dbReference>
<dbReference type="InterPro" id="IPR043519">
    <property type="entry name" value="NT_sf"/>
</dbReference>
<dbReference type="GO" id="GO:0005634">
    <property type="term" value="C:nucleus"/>
    <property type="evidence" value="ECO:0007669"/>
    <property type="project" value="TreeGrafter"/>
</dbReference>
<sequence length="239" mass="27986">MAHYTITWEESIWQFLQLMFPTLVMLQEGMFLKQLENMKMRSFMSILLPSCPYEFCHSNITKSTFYHIRAEIVRGYNMTRDILKPDFTWDNIFELFPYSIKYSKFAKIYLYNTNQCLLGDWLVGSSPASAVFSSFLREPGICSFYVREREKKECYLEAQTDCVNMDQAGRCRTAITKASDCGYISHEFYCVKSAKVPLMRFKFSGISIDLSYACLNVLYLPESVHILHPFFLRDIDDTS</sequence>
<dbReference type="STRING" id="3818.A0A445A720"/>
<dbReference type="PANTHER" id="PTHR10682:SF33">
    <property type="entry name" value="NUCLEAR POLY(A) POLYMERASE 3"/>
    <property type="match status" value="1"/>
</dbReference>
<proteinExistence type="predicted"/>
<dbReference type="EMBL" id="SDMP01000013">
    <property type="protein sequence ID" value="RYR22155.1"/>
    <property type="molecule type" value="Genomic_DNA"/>
</dbReference>
<dbReference type="SUPFAM" id="SSF81631">
    <property type="entry name" value="PAP/OAS1 substrate-binding domain"/>
    <property type="match status" value="1"/>
</dbReference>
<feature type="domain" description="Poly(A) polymerase nucleotidyltransferase" evidence="1">
    <location>
        <begin position="184"/>
        <end position="238"/>
    </location>
</feature>
<comment type="caution">
    <text evidence="2">The sequence shown here is derived from an EMBL/GenBank/DDBJ whole genome shotgun (WGS) entry which is preliminary data.</text>
</comment>
<dbReference type="Gene3D" id="3.30.460.10">
    <property type="entry name" value="Beta Polymerase, domain 2"/>
    <property type="match status" value="1"/>
</dbReference>
<dbReference type="GO" id="GO:1990817">
    <property type="term" value="F:poly(A) RNA polymerase activity"/>
    <property type="evidence" value="ECO:0007669"/>
    <property type="project" value="TreeGrafter"/>
</dbReference>
<dbReference type="Pfam" id="PF20750">
    <property type="entry name" value="PAP_NTPase"/>
    <property type="match status" value="1"/>
</dbReference>
<accession>A0A445A720</accession>
<reference evidence="2 3" key="1">
    <citation type="submission" date="2019-01" db="EMBL/GenBank/DDBJ databases">
        <title>Sequencing of cultivated peanut Arachis hypogaea provides insights into genome evolution and oil improvement.</title>
        <authorList>
            <person name="Chen X."/>
        </authorList>
    </citation>
    <scope>NUCLEOTIDE SEQUENCE [LARGE SCALE GENOMIC DNA]</scope>
    <source>
        <strain evidence="3">cv. Fuhuasheng</strain>
        <tissue evidence="2">Leaves</tissue>
    </source>
</reference>
<evidence type="ECO:0000313" key="3">
    <source>
        <dbReference type="Proteomes" id="UP000289738"/>
    </source>
</evidence>
<dbReference type="Proteomes" id="UP000289738">
    <property type="component" value="Chromosome B03"/>
</dbReference>
<evidence type="ECO:0000313" key="2">
    <source>
        <dbReference type="EMBL" id="RYR22155.1"/>
    </source>
</evidence>